<keyword evidence="3" id="KW-1185">Reference proteome</keyword>
<evidence type="ECO:0000256" key="1">
    <source>
        <dbReference type="SAM" id="MobiDB-lite"/>
    </source>
</evidence>
<proteinExistence type="predicted"/>
<comment type="caution">
    <text evidence="2">The sequence shown here is derived from an EMBL/GenBank/DDBJ whole genome shotgun (WGS) entry which is preliminary data.</text>
</comment>
<dbReference type="Proteomes" id="UP001151760">
    <property type="component" value="Unassembled WGS sequence"/>
</dbReference>
<reference evidence="2" key="2">
    <citation type="submission" date="2022-01" db="EMBL/GenBank/DDBJ databases">
        <authorList>
            <person name="Yamashiro T."/>
            <person name="Shiraishi A."/>
            <person name="Satake H."/>
            <person name="Nakayama K."/>
        </authorList>
    </citation>
    <scope>NUCLEOTIDE SEQUENCE</scope>
</reference>
<name>A0ABQ5J139_9ASTR</name>
<protein>
    <submittedName>
        <fullName evidence="2">Uncharacterized protein</fullName>
    </submittedName>
</protein>
<evidence type="ECO:0000313" key="3">
    <source>
        <dbReference type="Proteomes" id="UP001151760"/>
    </source>
</evidence>
<reference evidence="2" key="1">
    <citation type="journal article" date="2022" name="Int. J. Mol. Sci.">
        <title>Draft Genome of Tanacetum Coccineum: Genomic Comparison of Closely Related Tanacetum-Family Plants.</title>
        <authorList>
            <person name="Yamashiro T."/>
            <person name="Shiraishi A."/>
            <person name="Nakayama K."/>
            <person name="Satake H."/>
        </authorList>
    </citation>
    <scope>NUCLEOTIDE SEQUENCE</scope>
</reference>
<feature type="region of interest" description="Disordered" evidence="1">
    <location>
        <begin position="1"/>
        <end position="35"/>
    </location>
</feature>
<gene>
    <name evidence="2" type="ORF">Tco_1122632</name>
</gene>
<organism evidence="2 3">
    <name type="scientific">Tanacetum coccineum</name>
    <dbReference type="NCBI Taxonomy" id="301880"/>
    <lineage>
        <taxon>Eukaryota</taxon>
        <taxon>Viridiplantae</taxon>
        <taxon>Streptophyta</taxon>
        <taxon>Embryophyta</taxon>
        <taxon>Tracheophyta</taxon>
        <taxon>Spermatophyta</taxon>
        <taxon>Magnoliopsida</taxon>
        <taxon>eudicotyledons</taxon>
        <taxon>Gunneridae</taxon>
        <taxon>Pentapetalae</taxon>
        <taxon>asterids</taxon>
        <taxon>campanulids</taxon>
        <taxon>Asterales</taxon>
        <taxon>Asteraceae</taxon>
        <taxon>Asteroideae</taxon>
        <taxon>Anthemideae</taxon>
        <taxon>Anthemidinae</taxon>
        <taxon>Tanacetum</taxon>
    </lineage>
</organism>
<evidence type="ECO:0000313" key="2">
    <source>
        <dbReference type="EMBL" id="GJU06202.1"/>
    </source>
</evidence>
<dbReference type="EMBL" id="BQNB010021420">
    <property type="protein sequence ID" value="GJU06202.1"/>
    <property type="molecule type" value="Genomic_DNA"/>
</dbReference>
<sequence>MVAENTKKTLRSASVHSATKRAKTPKKSPQQPLSQTIQVQALLDKRTFKRKLPHKVRKENPLSNLLTKMMKLNKNLFLMKKLGILPSSAIGREPVGGVHDQGTRIRNNFQTAYGSSRQGKAFVDQTPLRDSDKLDRLLRPNDGHIKRMRLWLGPDPWPMKERLRLASASRKINVTLAGPNRAHGDEFLATAYPKVIENLKLLQTNVLSSM</sequence>
<accession>A0ABQ5J139</accession>